<accession>A0A351JU07</accession>
<dbReference type="Gene3D" id="3.40.630.30">
    <property type="match status" value="1"/>
</dbReference>
<name>A0A351JU07_UNCKA</name>
<protein>
    <recommendedName>
        <fullName evidence="1">N-acetyltransferase domain-containing protein</fullName>
    </recommendedName>
</protein>
<dbReference type="CDD" id="cd04301">
    <property type="entry name" value="NAT_SF"/>
    <property type="match status" value="1"/>
</dbReference>
<dbReference type="SUPFAM" id="SSF55729">
    <property type="entry name" value="Acyl-CoA N-acyltransferases (Nat)"/>
    <property type="match status" value="1"/>
</dbReference>
<dbReference type="PROSITE" id="PS51186">
    <property type="entry name" value="GNAT"/>
    <property type="match status" value="1"/>
</dbReference>
<dbReference type="Proteomes" id="UP000264072">
    <property type="component" value="Unassembled WGS sequence"/>
</dbReference>
<dbReference type="InterPro" id="IPR000182">
    <property type="entry name" value="GNAT_dom"/>
</dbReference>
<organism evidence="2 3">
    <name type="scientific">candidate division WWE3 bacterium</name>
    <dbReference type="NCBI Taxonomy" id="2053526"/>
    <lineage>
        <taxon>Bacteria</taxon>
        <taxon>Katanobacteria</taxon>
    </lineage>
</organism>
<feature type="domain" description="N-acetyltransferase" evidence="1">
    <location>
        <begin position="15"/>
        <end position="164"/>
    </location>
</feature>
<dbReference type="InterPro" id="IPR052564">
    <property type="entry name" value="N-acetyltrans/Recomb-assoc"/>
</dbReference>
<dbReference type="EMBL" id="DNHX01000034">
    <property type="protein sequence ID" value="HAZ29777.1"/>
    <property type="molecule type" value="Genomic_DNA"/>
</dbReference>
<reference evidence="2 3" key="1">
    <citation type="journal article" date="2018" name="Nat. Biotechnol.">
        <title>A standardized bacterial taxonomy based on genome phylogeny substantially revises the tree of life.</title>
        <authorList>
            <person name="Parks D.H."/>
            <person name="Chuvochina M."/>
            <person name="Waite D.W."/>
            <person name="Rinke C."/>
            <person name="Skarshewski A."/>
            <person name="Chaumeil P.A."/>
            <person name="Hugenholtz P."/>
        </authorList>
    </citation>
    <scope>NUCLEOTIDE SEQUENCE [LARGE SCALE GENOMIC DNA]</scope>
    <source>
        <strain evidence="2">UBA10185</strain>
    </source>
</reference>
<dbReference type="GO" id="GO:0016747">
    <property type="term" value="F:acyltransferase activity, transferring groups other than amino-acyl groups"/>
    <property type="evidence" value="ECO:0007669"/>
    <property type="project" value="InterPro"/>
</dbReference>
<proteinExistence type="predicted"/>
<dbReference type="AlphaFoldDB" id="A0A351JU07"/>
<dbReference type="InterPro" id="IPR016181">
    <property type="entry name" value="Acyl_CoA_acyltransferase"/>
</dbReference>
<dbReference type="Pfam" id="PF13673">
    <property type="entry name" value="Acetyltransf_10"/>
    <property type="match status" value="1"/>
</dbReference>
<evidence type="ECO:0000259" key="1">
    <source>
        <dbReference type="PROSITE" id="PS51186"/>
    </source>
</evidence>
<comment type="caution">
    <text evidence="2">The sequence shown here is derived from an EMBL/GenBank/DDBJ whole genome shotgun (WGS) entry which is preliminary data.</text>
</comment>
<dbReference type="PANTHER" id="PTHR43451">
    <property type="entry name" value="ACETYLTRANSFERASE (GNAT) FAMILY PROTEIN"/>
    <property type="match status" value="1"/>
</dbReference>
<sequence>DFVQDRQPKKFMDNIQISKGQKDDINTIVEIHKRCVEQTNSKVYDKKVIANWLKEINHENVLSQFENSTWVVAKIDEAIIGFAQYGLDDGVLYQIQVGPAYQGKGYGKLIYKYIEKQFVEAGKSKISLNATLNAKAFYTNLGFKDLGNTYFGNIEMTKMEKQLGF</sequence>
<feature type="non-terminal residue" evidence="2">
    <location>
        <position position="1"/>
    </location>
</feature>
<evidence type="ECO:0000313" key="2">
    <source>
        <dbReference type="EMBL" id="HAZ29777.1"/>
    </source>
</evidence>
<evidence type="ECO:0000313" key="3">
    <source>
        <dbReference type="Proteomes" id="UP000264072"/>
    </source>
</evidence>
<dbReference type="PANTHER" id="PTHR43451:SF1">
    <property type="entry name" value="ACETYLTRANSFERASE"/>
    <property type="match status" value="1"/>
</dbReference>
<gene>
    <name evidence="2" type="ORF">DCY43_03495</name>
</gene>